<evidence type="ECO:0000313" key="1">
    <source>
        <dbReference type="EMBL" id="GHO95067.1"/>
    </source>
</evidence>
<accession>A0A8J3IQF4</accession>
<reference evidence="1" key="1">
    <citation type="submission" date="2020-10" db="EMBL/GenBank/DDBJ databases">
        <title>Taxonomic study of unclassified bacteria belonging to the class Ktedonobacteria.</title>
        <authorList>
            <person name="Yabe S."/>
            <person name="Wang C.M."/>
            <person name="Zheng Y."/>
            <person name="Sakai Y."/>
            <person name="Cavaletti L."/>
            <person name="Monciardini P."/>
            <person name="Donadio S."/>
        </authorList>
    </citation>
    <scope>NUCLEOTIDE SEQUENCE</scope>
    <source>
        <strain evidence="1">ID150040</strain>
    </source>
</reference>
<gene>
    <name evidence="1" type="ORF">KSF_051150</name>
</gene>
<comment type="caution">
    <text evidence="1">The sequence shown here is derived from an EMBL/GenBank/DDBJ whole genome shotgun (WGS) entry which is preliminary data.</text>
</comment>
<evidence type="ECO:0000313" key="2">
    <source>
        <dbReference type="Proteomes" id="UP000597444"/>
    </source>
</evidence>
<sequence>MTINLDTTSTSMLLDTASTQVHATLTTARDCRYDNRKGLSLRQPQGIVATVYTSS</sequence>
<organism evidence="1 2">
    <name type="scientific">Reticulibacter mediterranei</name>
    <dbReference type="NCBI Taxonomy" id="2778369"/>
    <lineage>
        <taxon>Bacteria</taxon>
        <taxon>Bacillati</taxon>
        <taxon>Chloroflexota</taxon>
        <taxon>Ktedonobacteria</taxon>
        <taxon>Ktedonobacterales</taxon>
        <taxon>Reticulibacteraceae</taxon>
        <taxon>Reticulibacter</taxon>
    </lineage>
</organism>
<name>A0A8J3IQF4_9CHLR</name>
<dbReference type="RefSeq" id="WP_220205770.1">
    <property type="nucleotide sequence ID" value="NZ_BNJK01000001.1"/>
</dbReference>
<protein>
    <submittedName>
        <fullName evidence="1">Uncharacterized protein</fullName>
    </submittedName>
</protein>
<keyword evidence="2" id="KW-1185">Reference proteome</keyword>
<dbReference type="AlphaFoldDB" id="A0A8J3IQF4"/>
<dbReference type="EMBL" id="BNJK01000001">
    <property type="protein sequence ID" value="GHO95067.1"/>
    <property type="molecule type" value="Genomic_DNA"/>
</dbReference>
<dbReference type="Proteomes" id="UP000597444">
    <property type="component" value="Unassembled WGS sequence"/>
</dbReference>
<proteinExistence type="predicted"/>